<dbReference type="Pfam" id="PF04464">
    <property type="entry name" value="Glyphos_transf"/>
    <property type="match status" value="1"/>
</dbReference>
<feature type="domain" description="Glycosyltransferase 2-like" evidence="1">
    <location>
        <begin position="22"/>
        <end position="190"/>
    </location>
</feature>
<sequence>MNSYVGQLQDELDVPKTGPIFTVVIPAYNVEDYLEEAVQSILDQDFDVDGNIEIVIINDGSTDQTPHLVDQLAARYPTIIRAFHQENRGVSQARNRGMSLARGKYLGFLDSDDKYSKNTFSNVYRFFEDHESEIDAIGIPLEFFGDKTGQHILNHKFHDGTRVINVEKNWDLIQGSLSASFVKKTAIEEYGLHLDPNLKYAEDMKFMTQLIMKRRKYGVVAEACYMYRKRNDGTSALDTNLGRKEYYIDVIEGFGKALFNEFQDSEGSVPKYVQYAVCYDLQWRIRQRTQNVLSAEELEEYKRGIVNLAHYLDTDVILRQRHIHIDHKLLLFSMRRQKPAIPDLQIRWHSAFLDDEKVWAAGAASFGCVIESLRQESGKIRVKGHYKGVPIAEVEFGFLTNHEFVPLKRVPAPKKKRTIFLGEEVFQPYYFEVDLEVIPNLRVRPAIRYGGRTYRPKVTFVKNAGLVDSPSGYKILKSFIVQNVKNKYFAVKPRTVREIWRREFSLLRTIVNDKRTKGIQRKKSILLCYRILSLILITLKRKQIWLISDRFSSAGDNGEAFFRYMASNTNRNRKVIFLQSKDSAEYQNLRKVGTVVEPDSFVGRLLYLVADVFASSQADDHILNPFGADSRIMRDNYRFEFVFLQHGVTINDISDWLNAFDKPLARFVVCGQTELNEVTKGNYGLDSVEVPVLGFPRHDRLVNNKNTKRIVVAPTWRSQLAGQFDRSTNTRHYREDFKDSDYFQFYQQLLSSETLNKALEREGYVLDFVLHPNFSPQNIDFVPGEFTNIVVPPYDYKTLISNSEIFVTDYSSVVADAAYLRKKIAYIQFDDLVNRGGHTVAYGDFDFVEDGFGPVFYDLQSLIGFLVNSMVGSAQDIDKYEPRIQRVFKFRDFNNSERVSQEIEQLLK</sequence>
<reference evidence="2 3" key="1">
    <citation type="submission" date="2017-10" db="EMBL/GenBank/DDBJ databases">
        <title>Sequencing the genomes of 1000 actinobacteria strains.</title>
        <authorList>
            <person name="Klenk H.-P."/>
        </authorList>
    </citation>
    <scope>NUCLEOTIDE SEQUENCE [LARGE SCALE GENOMIC DNA]</scope>
    <source>
        <strain evidence="2 3">DSM 20688</strain>
    </source>
</reference>
<keyword evidence="3" id="KW-1185">Reference proteome</keyword>
<proteinExistence type="predicted"/>
<dbReference type="AlphaFoldDB" id="A0A2A9DMB3"/>
<dbReference type="CDD" id="cd00761">
    <property type="entry name" value="Glyco_tranf_GTA_type"/>
    <property type="match status" value="1"/>
</dbReference>
<comment type="caution">
    <text evidence="2">The sequence shown here is derived from an EMBL/GenBank/DDBJ whole genome shotgun (WGS) entry which is preliminary data.</text>
</comment>
<dbReference type="SUPFAM" id="SSF53448">
    <property type="entry name" value="Nucleotide-diphospho-sugar transferases"/>
    <property type="match status" value="1"/>
</dbReference>
<dbReference type="InterPro" id="IPR001173">
    <property type="entry name" value="Glyco_trans_2-like"/>
</dbReference>
<evidence type="ECO:0000259" key="1">
    <source>
        <dbReference type="Pfam" id="PF00535"/>
    </source>
</evidence>
<dbReference type="STRING" id="1724.GCA_001044175_01450"/>
<protein>
    <submittedName>
        <fullName evidence="2">CDP-glycerol glycerophosphotransferase (TagB/SpsB family)</fullName>
    </submittedName>
</protein>
<dbReference type="GO" id="GO:0016758">
    <property type="term" value="F:hexosyltransferase activity"/>
    <property type="evidence" value="ECO:0007669"/>
    <property type="project" value="UniProtKB-ARBA"/>
</dbReference>
<dbReference type="Gene3D" id="3.90.550.10">
    <property type="entry name" value="Spore Coat Polysaccharide Biosynthesis Protein SpsA, Chain A"/>
    <property type="match status" value="1"/>
</dbReference>
<dbReference type="InterPro" id="IPR007554">
    <property type="entry name" value="Glycerophosphate_synth"/>
</dbReference>
<dbReference type="Pfam" id="PF00535">
    <property type="entry name" value="Glycos_transf_2"/>
    <property type="match status" value="1"/>
</dbReference>
<accession>A0A2A9DMB3</accession>
<dbReference type="EMBL" id="PDJF01000001">
    <property type="protein sequence ID" value="PFG27511.1"/>
    <property type="molecule type" value="Genomic_DNA"/>
</dbReference>
<dbReference type="PANTHER" id="PTHR22916">
    <property type="entry name" value="GLYCOSYLTRANSFERASE"/>
    <property type="match status" value="1"/>
</dbReference>
<organism evidence="2 3">
    <name type="scientific">Corynebacterium renale</name>
    <dbReference type="NCBI Taxonomy" id="1724"/>
    <lineage>
        <taxon>Bacteria</taxon>
        <taxon>Bacillati</taxon>
        <taxon>Actinomycetota</taxon>
        <taxon>Actinomycetes</taxon>
        <taxon>Mycobacteriales</taxon>
        <taxon>Corynebacteriaceae</taxon>
        <taxon>Corynebacterium</taxon>
    </lineage>
</organism>
<dbReference type="PANTHER" id="PTHR22916:SF3">
    <property type="entry name" value="UDP-GLCNAC:BETAGAL BETA-1,3-N-ACETYLGLUCOSAMINYLTRANSFERASE-LIKE PROTEIN 1"/>
    <property type="match status" value="1"/>
</dbReference>
<dbReference type="RefSeq" id="WP_098388806.1">
    <property type="nucleotide sequence ID" value="NZ_LS483464.1"/>
</dbReference>
<dbReference type="GO" id="GO:0047355">
    <property type="term" value="F:CDP-glycerol glycerophosphotransferase activity"/>
    <property type="evidence" value="ECO:0007669"/>
    <property type="project" value="InterPro"/>
</dbReference>
<keyword evidence="2" id="KW-0808">Transferase</keyword>
<dbReference type="Proteomes" id="UP000221653">
    <property type="component" value="Unassembled WGS sequence"/>
</dbReference>
<name>A0A2A9DMB3_9CORY</name>
<dbReference type="InterPro" id="IPR043148">
    <property type="entry name" value="TagF_C"/>
</dbReference>
<dbReference type="OrthoDB" id="153025at2"/>
<dbReference type="GO" id="GO:0016020">
    <property type="term" value="C:membrane"/>
    <property type="evidence" value="ECO:0007669"/>
    <property type="project" value="InterPro"/>
</dbReference>
<evidence type="ECO:0000313" key="3">
    <source>
        <dbReference type="Proteomes" id="UP000221653"/>
    </source>
</evidence>
<evidence type="ECO:0000313" key="2">
    <source>
        <dbReference type="EMBL" id="PFG27511.1"/>
    </source>
</evidence>
<gene>
    <name evidence="2" type="ORF">ATK06_0573</name>
</gene>
<dbReference type="Gene3D" id="3.40.50.12580">
    <property type="match status" value="1"/>
</dbReference>
<dbReference type="InterPro" id="IPR029044">
    <property type="entry name" value="Nucleotide-diphossugar_trans"/>
</dbReference>